<comment type="cofactor">
    <cofactor evidence="1">
        <name>pyridoxal 5'-phosphate</name>
        <dbReference type="ChEBI" id="CHEBI:597326"/>
    </cofactor>
</comment>
<dbReference type="OrthoDB" id="9808002at2"/>
<evidence type="ECO:0000256" key="1">
    <source>
        <dbReference type="ARBA" id="ARBA00001933"/>
    </source>
</evidence>
<dbReference type="EMBL" id="NHSJ01000055">
    <property type="protein sequence ID" value="PPQ31592.1"/>
    <property type="molecule type" value="Genomic_DNA"/>
</dbReference>
<dbReference type="GO" id="GO:0051536">
    <property type="term" value="F:iron-sulfur cluster binding"/>
    <property type="evidence" value="ECO:0007669"/>
    <property type="project" value="UniProtKB-KW"/>
</dbReference>
<dbReference type="InterPro" id="IPR000192">
    <property type="entry name" value="Aminotrans_V_dom"/>
</dbReference>
<name>A0A2S6NAD5_9HYPH</name>
<evidence type="ECO:0000256" key="7">
    <source>
        <dbReference type="ARBA" id="ARBA00022898"/>
    </source>
</evidence>
<dbReference type="AlphaFoldDB" id="A0A2S6NAD5"/>
<feature type="domain" description="Aminotransferase class V" evidence="11">
    <location>
        <begin position="5"/>
        <end position="356"/>
    </location>
</feature>
<proteinExistence type="inferred from homology"/>
<dbReference type="InterPro" id="IPR015422">
    <property type="entry name" value="PyrdxlP-dep_Trfase_small"/>
</dbReference>
<dbReference type="InterPro" id="IPR015424">
    <property type="entry name" value="PyrdxlP-dep_Trfase"/>
</dbReference>
<keyword evidence="5" id="KW-0808">Transferase</keyword>
<evidence type="ECO:0000259" key="11">
    <source>
        <dbReference type="Pfam" id="PF00266"/>
    </source>
</evidence>
<dbReference type="Gene3D" id="3.90.1150.10">
    <property type="entry name" value="Aspartate Aminotransferase, domain 1"/>
    <property type="match status" value="1"/>
</dbReference>
<keyword evidence="7" id="KW-0663">Pyridoxal phosphate</keyword>
<evidence type="ECO:0000256" key="5">
    <source>
        <dbReference type="ARBA" id="ARBA00022679"/>
    </source>
</evidence>
<dbReference type="SUPFAM" id="SSF53383">
    <property type="entry name" value="PLP-dependent transferases"/>
    <property type="match status" value="1"/>
</dbReference>
<evidence type="ECO:0000256" key="9">
    <source>
        <dbReference type="ARBA" id="ARBA00023014"/>
    </source>
</evidence>
<evidence type="ECO:0000313" key="13">
    <source>
        <dbReference type="Proteomes" id="UP000239089"/>
    </source>
</evidence>
<keyword evidence="6" id="KW-0479">Metal-binding</keyword>
<gene>
    <name evidence="12" type="ORF">CCR94_08560</name>
</gene>
<keyword evidence="13" id="KW-1185">Reference proteome</keyword>
<dbReference type="PIRSF" id="PIRSF005572">
    <property type="entry name" value="NifS"/>
    <property type="match status" value="1"/>
</dbReference>
<comment type="catalytic activity">
    <reaction evidence="10">
        <text>(sulfur carrier)-H + L-cysteine = (sulfur carrier)-SH + L-alanine</text>
        <dbReference type="Rhea" id="RHEA:43892"/>
        <dbReference type="Rhea" id="RHEA-COMP:14737"/>
        <dbReference type="Rhea" id="RHEA-COMP:14739"/>
        <dbReference type="ChEBI" id="CHEBI:29917"/>
        <dbReference type="ChEBI" id="CHEBI:35235"/>
        <dbReference type="ChEBI" id="CHEBI:57972"/>
        <dbReference type="ChEBI" id="CHEBI:64428"/>
        <dbReference type="EC" id="2.8.1.7"/>
    </reaction>
</comment>
<evidence type="ECO:0000256" key="6">
    <source>
        <dbReference type="ARBA" id="ARBA00022723"/>
    </source>
</evidence>
<comment type="similarity">
    <text evidence="3">Belongs to the class-V pyridoxal-phosphate-dependent aminotransferase family. NifS/IscS subfamily.</text>
</comment>
<keyword evidence="9" id="KW-0411">Iron-sulfur</keyword>
<dbReference type="InterPro" id="IPR015421">
    <property type="entry name" value="PyrdxlP-dep_Trfase_major"/>
</dbReference>
<dbReference type="InterPro" id="IPR016454">
    <property type="entry name" value="Cysteine_dSase"/>
</dbReference>
<dbReference type="RefSeq" id="WP_104507459.1">
    <property type="nucleotide sequence ID" value="NZ_JACIGC010000015.1"/>
</dbReference>
<evidence type="ECO:0000256" key="3">
    <source>
        <dbReference type="ARBA" id="ARBA00006490"/>
    </source>
</evidence>
<dbReference type="Proteomes" id="UP000239089">
    <property type="component" value="Unassembled WGS sequence"/>
</dbReference>
<dbReference type="PANTHER" id="PTHR11601">
    <property type="entry name" value="CYSTEINE DESULFURYLASE FAMILY MEMBER"/>
    <property type="match status" value="1"/>
</dbReference>
<evidence type="ECO:0000256" key="2">
    <source>
        <dbReference type="ARBA" id="ARBA00003120"/>
    </source>
</evidence>
<comment type="caution">
    <text evidence="12">The sequence shown here is derived from an EMBL/GenBank/DDBJ whole genome shotgun (WGS) entry which is preliminary data.</text>
</comment>
<dbReference type="GO" id="GO:0046872">
    <property type="term" value="F:metal ion binding"/>
    <property type="evidence" value="ECO:0007669"/>
    <property type="project" value="UniProtKB-KW"/>
</dbReference>
<evidence type="ECO:0000256" key="10">
    <source>
        <dbReference type="ARBA" id="ARBA00050776"/>
    </source>
</evidence>
<dbReference type="PANTHER" id="PTHR11601:SF34">
    <property type="entry name" value="CYSTEINE DESULFURASE"/>
    <property type="match status" value="1"/>
</dbReference>
<reference evidence="12 13" key="1">
    <citation type="journal article" date="2018" name="Arch. Microbiol.">
        <title>New insights into the metabolic potential of the phototrophic purple bacterium Rhodopila globiformis DSM 161(T) from its draft genome sequence and evidence for a vanadium-dependent nitrogenase.</title>
        <authorList>
            <person name="Imhoff J.F."/>
            <person name="Rahn T."/>
            <person name="Kunzel S."/>
            <person name="Neulinger S.C."/>
        </authorList>
    </citation>
    <scope>NUCLEOTIDE SEQUENCE [LARGE SCALE GENOMIC DNA]</scope>
    <source>
        <strain evidence="12 13">DSM 16996</strain>
    </source>
</reference>
<evidence type="ECO:0000256" key="8">
    <source>
        <dbReference type="ARBA" id="ARBA00023004"/>
    </source>
</evidence>
<evidence type="ECO:0000256" key="4">
    <source>
        <dbReference type="ARBA" id="ARBA00013558"/>
    </source>
</evidence>
<dbReference type="Pfam" id="PF00266">
    <property type="entry name" value="Aminotran_5"/>
    <property type="match status" value="1"/>
</dbReference>
<comment type="function">
    <text evidence="2">Catalyzes the removal of elemental sulfur atoms from cysteine to produce alanine. Seems to participate in the biosynthesis of the nitrogenase metalloclusters by providing the inorganic sulfur required for the Fe-S core formation.</text>
</comment>
<accession>A0A2S6NAD5</accession>
<organism evidence="12 13">
    <name type="scientific">Rhodoblastus sphagnicola</name>
    <dbReference type="NCBI Taxonomy" id="333368"/>
    <lineage>
        <taxon>Bacteria</taxon>
        <taxon>Pseudomonadati</taxon>
        <taxon>Pseudomonadota</taxon>
        <taxon>Alphaproteobacteria</taxon>
        <taxon>Hyphomicrobiales</taxon>
        <taxon>Rhodoblastaceae</taxon>
        <taxon>Rhodoblastus</taxon>
    </lineage>
</organism>
<evidence type="ECO:0000313" key="12">
    <source>
        <dbReference type="EMBL" id="PPQ31592.1"/>
    </source>
</evidence>
<keyword evidence="8" id="KW-0408">Iron</keyword>
<sequence>MARLYFDHNATSPLRPAAREAVVAALDAGNASSIHAEGRAARAKIENARSLLARHFGVKPELVVFTSGATEAANTVLRPALVGLACENLLIGGGEHPCVASGHGFAATARVALDGDGRLDFTDLREKLGFSRAPMLALQAANNETGVIQPVAEAAALVHEAGGVVVCDAVQALGRVDCAFAATGADVLFVSSHKIGGPKGVGAAIFSRRAVIPAQAFVRGGGQERGHRGGTENVAGVAGFAAAFQEVLAKGADEMTRLRALRDRIEADVTALAPEAIVFGAGAPRLPNTLAFALPGLAAETLVAALDVEGVAISSGSACSSGKVSASAVLASMGVPPEIARCALRISLGWPNNEQEGVAFPSILARVRQRMRNRA</sequence>
<protein>
    <recommendedName>
        <fullName evidence="4">Cysteine desulfurase</fullName>
    </recommendedName>
</protein>
<dbReference type="GO" id="GO:0031071">
    <property type="term" value="F:cysteine desulfurase activity"/>
    <property type="evidence" value="ECO:0007669"/>
    <property type="project" value="UniProtKB-EC"/>
</dbReference>
<dbReference type="Gene3D" id="3.40.640.10">
    <property type="entry name" value="Type I PLP-dependent aspartate aminotransferase-like (Major domain)"/>
    <property type="match status" value="1"/>
</dbReference>
<dbReference type="Gene3D" id="1.10.260.50">
    <property type="match status" value="1"/>
</dbReference>